<dbReference type="PROSITE" id="PS50109">
    <property type="entry name" value="HIS_KIN"/>
    <property type="match status" value="1"/>
</dbReference>
<organism evidence="5 6">
    <name type="scientific">Oliverpabstia intestinalis</name>
    <dbReference type="NCBI Taxonomy" id="2606633"/>
    <lineage>
        <taxon>Bacteria</taxon>
        <taxon>Bacillati</taxon>
        <taxon>Bacillota</taxon>
        <taxon>Clostridia</taxon>
        <taxon>Lachnospirales</taxon>
        <taxon>Lachnospiraceae</taxon>
        <taxon>Oliverpabstia</taxon>
    </lineage>
</organism>
<reference evidence="5 6" key="1">
    <citation type="submission" date="2019-08" db="EMBL/GenBank/DDBJ databases">
        <title>In-depth cultivation of the pig gut microbiome towards novel bacterial diversity and tailored functional studies.</title>
        <authorList>
            <person name="Wylensek D."/>
            <person name="Hitch T.C.A."/>
            <person name="Clavel T."/>
        </authorList>
    </citation>
    <scope>NUCLEOTIDE SEQUENCE [LARGE SCALE GENOMIC DNA]</scope>
    <source>
        <strain evidence="5 6">BSM-380-WT-5A</strain>
    </source>
</reference>
<dbReference type="InterPro" id="IPR005467">
    <property type="entry name" value="His_kinase_dom"/>
</dbReference>
<feature type="coiled-coil region" evidence="3">
    <location>
        <begin position="527"/>
        <end position="554"/>
    </location>
</feature>
<dbReference type="EMBL" id="VUMS01000033">
    <property type="protein sequence ID" value="MST67638.1"/>
    <property type="molecule type" value="Genomic_DNA"/>
</dbReference>
<keyword evidence="1" id="KW-0808">Transferase</keyword>
<evidence type="ECO:0000256" key="1">
    <source>
        <dbReference type="ARBA" id="ARBA00022777"/>
    </source>
</evidence>
<gene>
    <name evidence="5" type="ORF">FYJ57_13155</name>
</gene>
<dbReference type="AlphaFoldDB" id="A0A7X2P506"/>
<dbReference type="Pfam" id="PF02518">
    <property type="entry name" value="HATPase_c"/>
    <property type="match status" value="1"/>
</dbReference>
<dbReference type="PANTHER" id="PTHR43065">
    <property type="entry name" value="SENSOR HISTIDINE KINASE"/>
    <property type="match status" value="1"/>
</dbReference>
<keyword evidence="2" id="KW-0902">Two-component regulatory system</keyword>
<dbReference type="SUPFAM" id="SSF55874">
    <property type="entry name" value="ATPase domain of HSP90 chaperone/DNA topoisomerase II/histidine kinase"/>
    <property type="match status" value="2"/>
</dbReference>
<evidence type="ECO:0000256" key="3">
    <source>
        <dbReference type="SAM" id="Coils"/>
    </source>
</evidence>
<evidence type="ECO:0000259" key="4">
    <source>
        <dbReference type="PROSITE" id="PS50109"/>
    </source>
</evidence>
<dbReference type="Proteomes" id="UP000440513">
    <property type="component" value="Unassembled WGS sequence"/>
</dbReference>
<feature type="domain" description="Histidine kinase" evidence="4">
    <location>
        <begin position="681"/>
        <end position="778"/>
    </location>
</feature>
<evidence type="ECO:0000256" key="2">
    <source>
        <dbReference type="ARBA" id="ARBA00023012"/>
    </source>
</evidence>
<comment type="caution">
    <text evidence="5">The sequence shown here is derived from an EMBL/GenBank/DDBJ whole genome shotgun (WGS) entry which is preliminary data.</text>
</comment>
<name>A0A7X2P506_9FIRM</name>
<accession>A0A7X2P506</accession>
<evidence type="ECO:0000313" key="6">
    <source>
        <dbReference type="Proteomes" id="UP000440513"/>
    </source>
</evidence>
<dbReference type="GO" id="GO:0016301">
    <property type="term" value="F:kinase activity"/>
    <property type="evidence" value="ECO:0007669"/>
    <property type="project" value="UniProtKB-KW"/>
</dbReference>
<dbReference type="Pfam" id="PF13589">
    <property type="entry name" value="HATPase_c_3"/>
    <property type="match status" value="1"/>
</dbReference>
<keyword evidence="1" id="KW-0418">Kinase</keyword>
<keyword evidence="3" id="KW-0175">Coiled coil</keyword>
<dbReference type="SMART" id="SM00387">
    <property type="entry name" value="HATPase_c"/>
    <property type="match status" value="1"/>
</dbReference>
<dbReference type="RefSeq" id="WP_154433001.1">
    <property type="nucleotide sequence ID" value="NZ_VUMS01000033.1"/>
</dbReference>
<dbReference type="InterPro" id="IPR003594">
    <property type="entry name" value="HATPase_dom"/>
</dbReference>
<dbReference type="GO" id="GO:0000160">
    <property type="term" value="P:phosphorelay signal transduction system"/>
    <property type="evidence" value="ECO:0007669"/>
    <property type="project" value="UniProtKB-KW"/>
</dbReference>
<evidence type="ECO:0000313" key="5">
    <source>
        <dbReference type="EMBL" id="MST67638.1"/>
    </source>
</evidence>
<protein>
    <submittedName>
        <fullName evidence="5">Heat-shock protein</fullName>
    </submittedName>
</protein>
<dbReference type="Gene3D" id="3.30.565.10">
    <property type="entry name" value="Histidine kinase-like ATPase, C-terminal domain"/>
    <property type="match status" value="2"/>
</dbReference>
<sequence>MMTKTNDTLSFRVSAGLKNLIGRDLISDKYIAVFELVKNSYDAGASKVEISYLVSDEGAGKIIISDNGSGMTYNDIIQKWLFVAYSEKKPQNRSKSTYREEIKREVAGAKGVGRFSCDRLGASLQLITKTKKEIQAHVVDVNWSRFELDDTKEFIEIPVDYSKINQLPSGFSNGTTLIVTDLRETWDRDALLKLKRSLMKLISPDADKGELPFDIKMVVPSEKETDEKLLEDYKKDKKKGENSKKKINPDRDIVNGKIKNDIFEKLNIKTTNIEVNISEDGRSITSTLSDRGKYIFTVKEKNRKYGLLKNIHISVFYLNQSAKVNFTRQMGGVTPKNYGSVFIYKNGFRINPYGEPGQDFFGIDQRKAQGWKRFLGTREIMGRISIKGDNEQFVETTSRAHGFIQTPAVDMLAELFVEKVLKVLEKYVVHLINWGEPLKSNHNHIISPEEIGNEIVSQFITSINTDDILSVECNPEILNSDTLVKEPDSITSSLKKLESVAEKTQDEGLLKLAQNVKKRTEAILSDNIKLEEDNAAKEKELEQVRQESEVRKKQVYFLSGAANQNVTNLLGGFHTVYTLTDAIKGNINFLREELSKGKAANEETILMVIGEIYQANEKAHKLSDLAIHGNQTLKQDGSNSIYDFIRQYIDADLAIKGIEYLLTPDDGGFNCKFDASSIGVILDNISSNSIKAGATKLYISLRETQKYVEITFADNGIGLDKDIDIDMLFEWGVSNNFSKKGFGIGLYHIKQLVEEMKGTVTIDTTYRDGFRLVVKLRR</sequence>
<proteinExistence type="predicted"/>
<keyword evidence="6" id="KW-1185">Reference proteome</keyword>
<dbReference type="InterPro" id="IPR036890">
    <property type="entry name" value="HATPase_C_sf"/>
</dbReference>